<keyword evidence="3" id="KW-1185">Reference proteome</keyword>
<dbReference type="Proteomes" id="UP000824120">
    <property type="component" value="Chromosome 8"/>
</dbReference>
<protein>
    <submittedName>
        <fullName evidence="2">Uncharacterized protein</fullName>
    </submittedName>
</protein>
<feature type="chain" id="PRO_5039908723" evidence="1">
    <location>
        <begin position="21"/>
        <end position="120"/>
    </location>
</feature>
<gene>
    <name evidence="2" type="ORF">H5410_041133</name>
</gene>
<feature type="signal peptide" evidence="1">
    <location>
        <begin position="1"/>
        <end position="20"/>
    </location>
</feature>
<dbReference type="AlphaFoldDB" id="A0A9J5XQQ8"/>
<evidence type="ECO:0000313" key="3">
    <source>
        <dbReference type="Proteomes" id="UP000824120"/>
    </source>
</evidence>
<name>A0A9J5XQQ8_SOLCO</name>
<evidence type="ECO:0000313" key="2">
    <source>
        <dbReference type="EMBL" id="KAG5590619.1"/>
    </source>
</evidence>
<accession>A0A9J5XQQ8</accession>
<keyword evidence="1" id="KW-0732">Signal</keyword>
<evidence type="ECO:0000256" key="1">
    <source>
        <dbReference type="SAM" id="SignalP"/>
    </source>
</evidence>
<reference evidence="2 3" key="1">
    <citation type="submission" date="2020-09" db="EMBL/GenBank/DDBJ databases">
        <title>De no assembly of potato wild relative species, Solanum commersonii.</title>
        <authorList>
            <person name="Cho K."/>
        </authorList>
    </citation>
    <scope>NUCLEOTIDE SEQUENCE [LARGE SCALE GENOMIC DNA]</scope>
    <source>
        <strain evidence="2">LZ3.2</strain>
        <tissue evidence="2">Leaf</tissue>
    </source>
</reference>
<organism evidence="2 3">
    <name type="scientific">Solanum commersonii</name>
    <name type="common">Commerson's wild potato</name>
    <name type="synonym">Commerson's nightshade</name>
    <dbReference type="NCBI Taxonomy" id="4109"/>
    <lineage>
        <taxon>Eukaryota</taxon>
        <taxon>Viridiplantae</taxon>
        <taxon>Streptophyta</taxon>
        <taxon>Embryophyta</taxon>
        <taxon>Tracheophyta</taxon>
        <taxon>Spermatophyta</taxon>
        <taxon>Magnoliopsida</taxon>
        <taxon>eudicotyledons</taxon>
        <taxon>Gunneridae</taxon>
        <taxon>Pentapetalae</taxon>
        <taxon>asterids</taxon>
        <taxon>lamiids</taxon>
        <taxon>Solanales</taxon>
        <taxon>Solanaceae</taxon>
        <taxon>Solanoideae</taxon>
        <taxon>Solaneae</taxon>
        <taxon>Solanum</taxon>
    </lineage>
</organism>
<proteinExistence type="predicted"/>
<sequence length="120" mass="13229">MLVILNLWVLGLMLLQVGLCRRLLSIIFYGCGEIEHYVTDCRKAPVQFGRGGSKFGKCRQRRSLHSSCWASRYIGCYDCGKLGSLESSLGGIRGGALGVSITMSGVHVEVRHDPFYASTR</sequence>
<dbReference type="EMBL" id="JACXVP010000008">
    <property type="protein sequence ID" value="KAG5590619.1"/>
    <property type="molecule type" value="Genomic_DNA"/>
</dbReference>
<comment type="caution">
    <text evidence="2">The sequence shown here is derived from an EMBL/GenBank/DDBJ whole genome shotgun (WGS) entry which is preliminary data.</text>
</comment>